<evidence type="ECO:0000313" key="3">
    <source>
        <dbReference type="EMBL" id="KAK7468491.1"/>
    </source>
</evidence>
<proteinExistence type="predicted"/>
<dbReference type="Pfam" id="PF20415">
    <property type="entry name" value="DUF6699"/>
    <property type="match status" value="1"/>
</dbReference>
<feature type="compositionally biased region" description="Low complexity" evidence="1">
    <location>
        <begin position="19"/>
        <end position="39"/>
    </location>
</feature>
<dbReference type="EMBL" id="JBANRG010000003">
    <property type="protein sequence ID" value="KAK7468491.1"/>
    <property type="molecule type" value="Genomic_DNA"/>
</dbReference>
<sequence>MPGKHVHFNLPAMPPTPSPTFSSTSLPSSGGPFTPSPLSYNHPLPSSPGPTHVAPIIALNQVPAIKWDVSFPPSSAQPATPNITKHALYKAATNPPLPELKIICRSLPVPWSVIVVTPQNNTAYVTVSDVLTCVYQSLRQSLGQHEFYSLFTPDQHGFLSEAFTSRYRRLPNQDGATEKVKGMKRIDCLIARRATRFMGLSSTKEGPHVWLLTVS</sequence>
<gene>
    <name evidence="3" type="ORF">VKT23_002997</name>
</gene>
<accession>A0ABR1JYN8</accession>
<reference evidence="3 4" key="1">
    <citation type="submission" date="2024-01" db="EMBL/GenBank/DDBJ databases">
        <title>A draft genome for the cacao thread blight pathogen Marasmiellus scandens.</title>
        <authorList>
            <person name="Baruah I.K."/>
            <person name="Leung J."/>
            <person name="Bukari Y."/>
            <person name="Amoako-Attah I."/>
            <person name="Meinhardt L.W."/>
            <person name="Bailey B.A."/>
            <person name="Cohen S.P."/>
        </authorList>
    </citation>
    <scope>NUCLEOTIDE SEQUENCE [LARGE SCALE GENOMIC DNA]</scope>
    <source>
        <strain evidence="3 4">GH-19</strain>
    </source>
</reference>
<evidence type="ECO:0000259" key="2">
    <source>
        <dbReference type="Pfam" id="PF20415"/>
    </source>
</evidence>
<feature type="domain" description="DUF6699" evidence="2">
    <location>
        <begin position="65"/>
        <end position="205"/>
    </location>
</feature>
<dbReference type="InterPro" id="IPR046522">
    <property type="entry name" value="DUF6699"/>
</dbReference>
<keyword evidence="4" id="KW-1185">Reference proteome</keyword>
<evidence type="ECO:0000256" key="1">
    <source>
        <dbReference type="SAM" id="MobiDB-lite"/>
    </source>
</evidence>
<name>A0ABR1JYN8_9AGAR</name>
<evidence type="ECO:0000313" key="4">
    <source>
        <dbReference type="Proteomes" id="UP001498398"/>
    </source>
</evidence>
<dbReference type="Proteomes" id="UP001498398">
    <property type="component" value="Unassembled WGS sequence"/>
</dbReference>
<protein>
    <recommendedName>
        <fullName evidence="2">DUF6699 domain-containing protein</fullName>
    </recommendedName>
</protein>
<organism evidence="3 4">
    <name type="scientific">Marasmiellus scandens</name>
    <dbReference type="NCBI Taxonomy" id="2682957"/>
    <lineage>
        <taxon>Eukaryota</taxon>
        <taxon>Fungi</taxon>
        <taxon>Dikarya</taxon>
        <taxon>Basidiomycota</taxon>
        <taxon>Agaricomycotina</taxon>
        <taxon>Agaricomycetes</taxon>
        <taxon>Agaricomycetidae</taxon>
        <taxon>Agaricales</taxon>
        <taxon>Marasmiineae</taxon>
        <taxon>Omphalotaceae</taxon>
        <taxon>Marasmiellus</taxon>
    </lineage>
</organism>
<feature type="region of interest" description="Disordered" evidence="1">
    <location>
        <begin position="1"/>
        <end position="46"/>
    </location>
</feature>
<comment type="caution">
    <text evidence="3">The sequence shown here is derived from an EMBL/GenBank/DDBJ whole genome shotgun (WGS) entry which is preliminary data.</text>
</comment>